<dbReference type="EMBL" id="BLLF01005641">
    <property type="protein sequence ID" value="GFH31453.1"/>
    <property type="molecule type" value="Genomic_DNA"/>
</dbReference>
<keyword evidence="4" id="KW-1185">Reference proteome</keyword>
<reference evidence="3 4" key="1">
    <citation type="submission" date="2020-02" db="EMBL/GenBank/DDBJ databases">
        <title>Draft genome sequence of Haematococcus lacustris strain NIES-144.</title>
        <authorList>
            <person name="Morimoto D."/>
            <person name="Nakagawa S."/>
            <person name="Yoshida T."/>
            <person name="Sawayama S."/>
        </authorList>
    </citation>
    <scope>NUCLEOTIDE SEQUENCE [LARGE SCALE GENOMIC DNA]</scope>
    <source>
        <strain evidence="3 4">NIES-144</strain>
    </source>
</reference>
<keyword evidence="2" id="KW-0812">Transmembrane</keyword>
<sequence length="279" mass="30344">MGWAYLESACNREDITDIRAPAPEHRRVGQYTTMLAKTLVCEQRGLQKSASHSNLLSTAPGQQHPHVSTLSRLRPEAGLAKSQSLGCLAALANDVGPTAEQHSHASAAAKLRTPQQTAPFATITRILLVGQPHQLMRNLAARKWRAAGPVSLLLFLLGLVLACMSAVRSVLVRRVRACKCCKGYGITRCRLCDGQGAVEWVGKNNHQENCPLCMTKRYITCTECGGHYHRKMFAHIRAPSKVLVPEGGLCDTRGGGRTCWQAHQSLTMQPGCVTVRGGM</sequence>
<dbReference type="AlphaFoldDB" id="A0A6A0AGU4"/>
<protein>
    <submittedName>
        <fullName evidence="3">Uncharacterized protein</fullName>
    </submittedName>
</protein>
<proteinExistence type="predicted"/>
<evidence type="ECO:0000256" key="2">
    <source>
        <dbReference type="SAM" id="Phobius"/>
    </source>
</evidence>
<dbReference type="InterPro" id="IPR036410">
    <property type="entry name" value="HSP_DnaJ_Cys-rich_dom_sf"/>
</dbReference>
<evidence type="ECO:0000313" key="3">
    <source>
        <dbReference type="EMBL" id="GFH31453.1"/>
    </source>
</evidence>
<keyword evidence="2" id="KW-1133">Transmembrane helix</keyword>
<accession>A0A6A0AGU4</accession>
<evidence type="ECO:0000256" key="1">
    <source>
        <dbReference type="SAM" id="MobiDB-lite"/>
    </source>
</evidence>
<feature type="non-terminal residue" evidence="3">
    <location>
        <position position="279"/>
    </location>
</feature>
<comment type="caution">
    <text evidence="3">The sequence shown here is derived from an EMBL/GenBank/DDBJ whole genome shotgun (WGS) entry which is preliminary data.</text>
</comment>
<gene>
    <name evidence="3" type="ORF">HaLaN_30509</name>
</gene>
<dbReference type="Proteomes" id="UP000485058">
    <property type="component" value="Unassembled WGS sequence"/>
</dbReference>
<keyword evidence="2" id="KW-0472">Membrane</keyword>
<evidence type="ECO:0000313" key="4">
    <source>
        <dbReference type="Proteomes" id="UP000485058"/>
    </source>
</evidence>
<feature type="transmembrane region" description="Helical" evidence="2">
    <location>
        <begin position="146"/>
        <end position="171"/>
    </location>
</feature>
<name>A0A6A0AGU4_HAELA</name>
<dbReference type="SUPFAM" id="SSF57938">
    <property type="entry name" value="DnaJ/Hsp40 cysteine-rich domain"/>
    <property type="match status" value="1"/>
</dbReference>
<organism evidence="3 4">
    <name type="scientific">Haematococcus lacustris</name>
    <name type="common">Green alga</name>
    <name type="synonym">Haematococcus pluvialis</name>
    <dbReference type="NCBI Taxonomy" id="44745"/>
    <lineage>
        <taxon>Eukaryota</taxon>
        <taxon>Viridiplantae</taxon>
        <taxon>Chlorophyta</taxon>
        <taxon>core chlorophytes</taxon>
        <taxon>Chlorophyceae</taxon>
        <taxon>CS clade</taxon>
        <taxon>Chlamydomonadales</taxon>
        <taxon>Haematococcaceae</taxon>
        <taxon>Haematococcus</taxon>
    </lineage>
</organism>
<feature type="region of interest" description="Disordered" evidence="1">
    <location>
        <begin position="51"/>
        <end position="71"/>
    </location>
</feature>